<keyword evidence="2" id="KW-1185">Reference proteome</keyword>
<dbReference type="Gene3D" id="3.40.50.1460">
    <property type="match status" value="1"/>
</dbReference>
<gene>
    <name evidence="1" type="ORF">M9Y10_034248</name>
</gene>
<dbReference type="SUPFAM" id="SSF52129">
    <property type="entry name" value="Caspase-like"/>
    <property type="match status" value="1"/>
</dbReference>
<evidence type="ECO:0000313" key="2">
    <source>
        <dbReference type="Proteomes" id="UP001470230"/>
    </source>
</evidence>
<proteinExistence type="predicted"/>
<name>A0ABR2KEE6_9EUKA</name>
<sequence length="284" mass="32559">MTFVDNPDKKQKHPHYEHQTKKLHLKKNEFTNKEFHKIRKDATHKNLISSFSRISMCMNDKDPSCIPIGELNRVCFILVNTYEDTDDDLGVGPLNDGYLVGLNHHRLGYKVFYLYDPKSSEFLTFLAYFLKNVTQALTVYYSGGDTIATSPNHGIKFIDESIPSNQISSLVAKECNPKIRVMFLTDCRTGDTVFDATAMKSEVSSDTLSIVSFSANKDKVPKDNKDMKRSHGIFTYYFCNVTSEAPNMSPNRLKERIDPYLLRFNETFEVETTNPEMLESPIFN</sequence>
<accession>A0ABR2KEE6</accession>
<reference evidence="1 2" key="1">
    <citation type="submission" date="2024-04" db="EMBL/GenBank/DDBJ databases">
        <title>Tritrichomonas musculus Genome.</title>
        <authorList>
            <person name="Alves-Ferreira E."/>
            <person name="Grigg M."/>
            <person name="Lorenzi H."/>
            <person name="Galac M."/>
        </authorList>
    </citation>
    <scope>NUCLEOTIDE SEQUENCE [LARGE SCALE GENOMIC DNA]</scope>
    <source>
        <strain evidence="1 2">EAF2021</strain>
    </source>
</reference>
<comment type="caution">
    <text evidence="1">The sequence shown here is derived from an EMBL/GenBank/DDBJ whole genome shotgun (WGS) entry which is preliminary data.</text>
</comment>
<dbReference type="InterPro" id="IPR029030">
    <property type="entry name" value="Caspase-like_dom_sf"/>
</dbReference>
<protein>
    <recommendedName>
        <fullName evidence="3">Caspase family p20 domain-containing protein</fullName>
    </recommendedName>
</protein>
<dbReference type="Proteomes" id="UP001470230">
    <property type="component" value="Unassembled WGS sequence"/>
</dbReference>
<dbReference type="EMBL" id="JAPFFF010000005">
    <property type="protein sequence ID" value="KAK8889500.1"/>
    <property type="molecule type" value="Genomic_DNA"/>
</dbReference>
<evidence type="ECO:0000313" key="1">
    <source>
        <dbReference type="EMBL" id="KAK8889500.1"/>
    </source>
</evidence>
<organism evidence="1 2">
    <name type="scientific">Tritrichomonas musculus</name>
    <dbReference type="NCBI Taxonomy" id="1915356"/>
    <lineage>
        <taxon>Eukaryota</taxon>
        <taxon>Metamonada</taxon>
        <taxon>Parabasalia</taxon>
        <taxon>Tritrichomonadida</taxon>
        <taxon>Tritrichomonadidae</taxon>
        <taxon>Tritrichomonas</taxon>
    </lineage>
</organism>
<evidence type="ECO:0008006" key="3">
    <source>
        <dbReference type="Google" id="ProtNLM"/>
    </source>
</evidence>